<proteinExistence type="predicted"/>
<dbReference type="Proteomes" id="UP000035548">
    <property type="component" value="Chromosome"/>
</dbReference>
<evidence type="ECO:0000256" key="1">
    <source>
        <dbReference type="SAM" id="SignalP"/>
    </source>
</evidence>
<name>A0A0G3HDM2_9CORY</name>
<evidence type="ECO:0000313" key="3">
    <source>
        <dbReference type="Proteomes" id="UP000035548"/>
    </source>
</evidence>
<organism evidence="2 3">
    <name type="scientific">Corynebacterium uterequi</name>
    <dbReference type="NCBI Taxonomy" id="1072256"/>
    <lineage>
        <taxon>Bacteria</taxon>
        <taxon>Bacillati</taxon>
        <taxon>Actinomycetota</taxon>
        <taxon>Actinomycetes</taxon>
        <taxon>Mycobacteriales</taxon>
        <taxon>Corynebacteriaceae</taxon>
        <taxon>Corynebacterium</taxon>
    </lineage>
</organism>
<dbReference type="STRING" id="1072256.CUTER_07100"/>
<evidence type="ECO:0000313" key="2">
    <source>
        <dbReference type="EMBL" id="AKK11409.1"/>
    </source>
</evidence>
<dbReference type="PATRIC" id="fig|1072256.5.peg.1404"/>
<accession>A0A0G3HDM2</accession>
<dbReference type="EMBL" id="CP011546">
    <property type="protein sequence ID" value="AKK11409.1"/>
    <property type="molecule type" value="Genomic_DNA"/>
</dbReference>
<feature type="chain" id="PRO_5005184434" description="Secreted protein" evidence="1">
    <location>
        <begin position="21"/>
        <end position="100"/>
    </location>
</feature>
<dbReference type="AlphaFoldDB" id="A0A0G3HDM2"/>
<feature type="signal peptide" evidence="1">
    <location>
        <begin position="1"/>
        <end position="20"/>
    </location>
</feature>
<gene>
    <name evidence="2" type="ORF">CUTER_07100</name>
</gene>
<reference evidence="2 3" key="1">
    <citation type="journal article" date="2015" name="Genome Announc.">
        <title>Virulence Factor Genes Detected in the Complete Genome Sequence of Corynebacterium uterequi DSM 45634, Isolated from the Uterus of a Maiden Mare.</title>
        <authorList>
            <person name="Ruckert C."/>
            <person name="Kriete M."/>
            <person name="Jaenicke S."/>
            <person name="Winkler A."/>
            <person name="Tauch A."/>
        </authorList>
    </citation>
    <scope>NUCLEOTIDE SEQUENCE [LARGE SCALE GENOMIC DNA]</scope>
    <source>
        <strain evidence="2 3">DSM 45634</strain>
    </source>
</reference>
<keyword evidence="3" id="KW-1185">Reference proteome</keyword>
<sequence length="100" mass="10428">MSMSPALALLAVAVSLTACSWPTGPLPEGFPVPDAGEAALIVRSGDELNSHIYPERELLLCGSLSPSIGRIDGDALTFSRQPTGAWALLGTTTEVDLSEF</sequence>
<protein>
    <recommendedName>
        <fullName evidence="4">Secreted protein</fullName>
    </recommendedName>
</protein>
<dbReference type="RefSeq" id="WP_144412282.1">
    <property type="nucleotide sequence ID" value="NZ_CP011546.1"/>
</dbReference>
<reference evidence="3" key="2">
    <citation type="submission" date="2015-05" db="EMBL/GenBank/DDBJ databases">
        <title>Complete genome sequence of Corynebacterium uterequi DSM 45634, isolated from the uterus of a maiden mare.</title>
        <authorList>
            <person name="Ruckert C."/>
            <person name="Albersmeier A."/>
            <person name="Winkler A."/>
            <person name="Tauch A."/>
        </authorList>
    </citation>
    <scope>NUCLEOTIDE SEQUENCE [LARGE SCALE GENOMIC DNA]</scope>
    <source>
        <strain evidence="3">DSM 45634</strain>
    </source>
</reference>
<keyword evidence="1" id="KW-0732">Signal</keyword>
<dbReference type="KEGG" id="cut:CUTER_07100"/>
<evidence type="ECO:0008006" key="4">
    <source>
        <dbReference type="Google" id="ProtNLM"/>
    </source>
</evidence>